<dbReference type="RefSeq" id="WP_284253767.1">
    <property type="nucleotide sequence ID" value="NZ_BSVB01000001.1"/>
</dbReference>
<name>A0ABQ6K6I7_9MICO</name>
<dbReference type="Proteomes" id="UP001157034">
    <property type="component" value="Unassembled WGS sequence"/>
</dbReference>
<gene>
    <name evidence="1" type="ORF">GCM10025881_17180</name>
</gene>
<evidence type="ECO:0000313" key="1">
    <source>
        <dbReference type="EMBL" id="GMA94894.1"/>
    </source>
</evidence>
<keyword evidence="2" id="KW-1185">Reference proteome</keyword>
<organism evidence="1 2">
    <name type="scientific">Pseudolysinimonas kribbensis</name>
    <dbReference type="NCBI Taxonomy" id="433641"/>
    <lineage>
        <taxon>Bacteria</taxon>
        <taxon>Bacillati</taxon>
        <taxon>Actinomycetota</taxon>
        <taxon>Actinomycetes</taxon>
        <taxon>Micrococcales</taxon>
        <taxon>Microbacteriaceae</taxon>
        <taxon>Pseudolysinimonas</taxon>
    </lineage>
</organism>
<accession>A0ABQ6K6I7</accession>
<dbReference type="EMBL" id="BSVB01000001">
    <property type="protein sequence ID" value="GMA94894.1"/>
    <property type="molecule type" value="Genomic_DNA"/>
</dbReference>
<proteinExistence type="predicted"/>
<evidence type="ECO:0000313" key="2">
    <source>
        <dbReference type="Proteomes" id="UP001157034"/>
    </source>
</evidence>
<reference evidence="2" key="1">
    <citation type="journal article" date="2019" name="Int. J. Syst. Evol. Microbiol.">
        <title>The Global Catalogue of Microorganisms (GCM) 10K type strain sequencing project: providing services to taxonomists for standard genome sequencing and annotation.</title>
        <authorList>
            <consortium name="The Broad Institute Genomics Platform"/>
            <consortium name="The Broad Institute Genome Sequencing Center for Infectious Disease"/>
            <person name="Wu L."/>
            <person name="Ma J."/>
        </authorList>
    </citation>
    <scope>NUCLEOTIDE SEQUENCE [LARGE SCALE GENOMIC DNA]</scope>
    <source>
        <strain evidence="2">NBRC 108894</strain>
    </source>
</reference>
<protein>
    <submittedName>
        <fullName evidence="1">Uncharacterized protein</fullName>
    </submittedName>
</protein>
<sequence>MESAPAGVKPYADYNDLGDSCNRNSIAIGLEYPQQIPIADYGWSALIVDVLAPRGVDSSGLMGGSVQAVDNRFCIGNPSLALTDCMGVDQESYPSGNGNRLTLNTSHGWNGPNTCWYSADTGTTAPQLEEC</sequence>
<comment type="caution">
    <text evidence="1">The sequence shown here is derived from an EMBL/GenBank/DDBJ whole genome shotgun (WGS) entry which is preliminary data.</text>
</comment>